<dbReference type="RefSeq" id="WP_127197467.1">
    <property type="nucleotide sequence ID" value="NZ_RZNX01000001.1"/>
</dbReference>
<dbReference type="SUPFAM" id="SSF158560">
    <property type="entry name" value="BH3980-like"/>
    <property type="match status" value="1"/>
</dbReference>
<dbReference type="AlphaFoldDB" id="A0A3S1JSJ9"/>
<evidence type="ECO:0000313" key="2">
    <source>
        <dbReference type="Proteomes" id="UP000272464"/>
    </source>
</evidence>
<dbReference type="InterPro" id="IPR008316">
    <property type="entry name" value="UCP029876"/>
</dbReference>
<sequence>MRIREIIEGKKEWRTHVARVKALPQDYQIVYKEMQKYFFKVGPVELTEGAGLLHGIVDLFEEGAALGKGVLEVTGRDVAAFCDDLIKDSKTYADIHQASINQEVNKAVKKATDKTK</sequence>
<dbReference type="PIRSF" id="PIRSF029876">
    <property type="entry name" value="UCP029876"/>
    <property type="match status" value="1"/>
</dbReference>
<dbReference type="Pfam" id="PF06304">
    <property type="entry name" value="DUF1048"/>
    <property type="match status" value="1"/>
</dbReference>
<reference evidence="1 2" key="1">
    <citation type="submission" date="2018-12" db="EMBL/GenBank/DDBJ databases">
        <authorList>
            <person name="Sun L."/>
            <person name="Chen Z."/>
        </authorList>
    </citation>
    <scope>NUCLEOTIDE SEQUENCE [LARGE SCALE GENOMIC DNA]</scope>
    <source>
        <strain evidence="1 2">3-5-3</strain>
    </source>
</reference>
<organism evidence="1 2">
    <name type="scientific">Paenibacillus zeisoli</name>
    <dbReference type="NCBI Taxonomy" id="2496267"/>
    <lineage>
        <taxon>Bacteria</taxon>
        <taxon>Bacillati</taxon>
        <taxon>Bacillota</taxon>
        <taxon>Bacilli</taxon>
        <taxon>Bacillales</taxon>
        <taxon>Paenibacillaceae</taxon>
        <taxon>Paenibacillus</taxon>
    </lineage>
</organism>
<dbReference type="Proteomes" id="UP000272464">
    <property type="component" value="Unassembled WGS sequence"/>
</dbReference>
<accession>A0A3S1JSJ9</accession>
<comment type="caution">
    <text evidence="1">The sequence shown here is derived from an EMBL/GenBank/DDBJ whole genome shotgun (WGS) entry which is preliminary data.</text>
</comment>
<keyword evidence="2" id="KW-1185">Reference proteome</keyword>
<proteinExistence type="predicted"/>
<name>A0A3S1JSJ9_9BACL</name>
<evidence type="ECO:0000313" key="1">
    <source>
        <dbReference type="EMBL" id="RUT35768.1"/>
    </source>
</evidence>
<protein>
    <submittedName>
        <fullName evidence="1">DUF1048 domain-containing protein</fullName>
    </submittedName>
</protein>
<dbReference type="OrthoDB" id="2087617at2"/>
<dbReference type="Gene3D" id="1.10.1900.10">
    <property type="entry name" value="c-terminal domain of poly(a) binding protein"/>
    <property type="match status" value="1"/>
</dbReference>
<dbReference type="EMBL" id="RZNX01000001">
    <property type="protein sequence ID" value="RUT35768.1"/>
    <property type="molecule type" value="Genomic_DNA"/>
</dbReference>
<gene>
    <name evidence="1" type="ORF">EJP77_01765</name>
</gene>